<dbReference type="GO" id="GO:0000324">
    <property type="term" value="C:fungal-type vacuole"/>
    <property type="evidence" value="ECO:0007669"/>
    <property type="project" value="TreeGrafter"/>
</dbReference>
<keyword evidence="10" id="KW-0812">Transmembrane</keyword>
<dbReference type="EMBL" id="GU205379">
    <property type="protein sequence ID" value="ACZ81453.1"/>
    <property type="molecule type" value="Genomic_DNA"/>
</dbReference>
<dbReference type="EC" id="2.3.2.2" evidence="8"/>
<evidence type="ECO:0000256" key="1">
    <source>
        <dbReference type="ARBA" id="ARBA00001049"/>
    </source>
</evidence>
<dbReference type="PANTHER" id="PTHR11686">
    <property type="entry name" value="GAMMA GLUTAMYL TRANSPEPTIDASE"/>
    <property type="match status" value="1"/>
</dbReference>
<feature type="binding site" evidence="7">
    <location>
        <position position="591"/>
    </location>
    <ligand>
        <name>L-glutamate</name>
        <dbReference type="ChEBI" id="CHEBI:29985"/>
    </ligand>
</feature>
<keyword evidence="8" id="KW-0808">Transferase</keyword>
<evidence type="ECO:0000256" key="2">
    <source>
        <dbReference type="ARBA" id="ARBA00001089"/>
    </source>
</evidence>
<dbReference type="EC" id="3.4.19.13" evidence="8"/>
<evidence type="ECO:0000256" key="8">
    <source>
        <dbReference type="RuleBase" id="RU368068"/>
    </source>
</evidence>
<organism evidence="11">
    <name type="scientific">Kwoniella heveanensis</name>
    <dbReference type="NCBI Taxonomy" id="89924"/>
    <lineage>
        <taxon>Eukaryota</taxon>
        <taxon>Fungi</taxon>
        <taxon>Dikarya</taxon>
        <taxon>Basidiomycota</taxon>
        <taxon>Agaricomycotina</taxon>
        <taxon>Tremellomycetes</taxon>
        <taxon>Tremellales</taxon>
        <taxon>Cryptococcaceae</taxon>
        <taxon>Kwoniella</taxon>
    </lineage>
</organism>
<dbReference type="Pfam" id="PF01019">
    <property type="entry name" value="G_glu_transpept"/>
    <property type="match status" value="1"/>
</dbReference>
<dbReference type="PRINTS" id="PR01210">
    <property type="entry name" value="GGTRANSPTASE"/>
</dbReference>
<keyword evidence="10" id="KW-0472">Membrane</keyword>
<proteinExistence type="inferred from homology"/>
<reference evidence="11" key="1">
    <citation type="submission" date="2009-11" db="EMBL/GenBank/DDBJ databases">
        <title>The Mating Type Locus (MAT) and Sexual Reproduction of Cryptococcus heveanensis: Insights into the Evolution of Sex and Sex-Determining Chromosomal Regions in Fungi.</title>
        <authorList>
            <person name="Metin B."/>
            <person name="Findley K."/>
            <person name="Heitman J."/>
        </authorList>
    </citation>
    <scope>NUCLEOTIDE SEQUENCE</scope>
    <source>
        <strain evidence="11">CBS569</strain>
    </source>
</reference>
<dbReference type="SUPFAM" id="SSF56235">
    <property type="entry name" value="N-terminal nucleophile aminohydrolases (Ntn hydrolases)"/>
    <property type="match status" value="1"/>
</dbReference>
<dbReference type="FunFam" id="3.60.20.40:FF:000001">
    <property type="entry name" value="Gamma-glutamyltranspeptidase 1"/>
    <property type="match status" value="1"/>
</dbReference>
<feature type="transmembrane region" description="Helical" evidence="10">
    <location>
        <begin position="129"/>
        <end position="146"/>
    </location>
</feature>
<comment type="catalytic activity">
    <reaction evidence="2 8">
        <text>glutathione + H2O = L-cysteinylglycine + L-glutamate</text>
        <dbReference type="Rhea" id="RHEA:28807"/>
        <dbReference type="ChEBI" id="CHEBI:15377"/>
        <dbReference type="ChEBI" id="CHEBI:29985"/>
        <dbReference type="ChEBI" id="CHEBI:57925"/>
        <dbReference type="ChEBI" id="CHEBI:61694"/>
        <dbReference type="EC" id="3.4.19.13"/>
    </reaction>
</comment>
<comment type="function">
    <text evidence="8">Cleaves the gamma-glutamyl peptide bond of glutathione and glutathione conjugates.</text>
</comment>
<feature type="binding site" evidence="7">
    <location>
        <position position="275"/>
    </location>
    <ligand>
        <name>L-glutamate</name>
        <dbReference type="ChEBI" id="CHEBI:29985"/>
    </ligand>
</feature>
<evidence type="ECO:0000256" key="4">
    <source>
        <dbReference type="ARBA" id="ARBA00009381"/>
    </source>
</evidence>
<feature type="binding site" evidence="7">
    <location>
        <begin position="619"/>
        <end position="620"/>
    </location>
    <ligand>
        <name>L-glutamate</name>
        <dbReference type="ChEBI" id="CHEBI:29985"/>
    </ligand>
</feature>
<evidence type="ECO:0000256" key="3">
    <source>
        <dbReference type="ARBA" id="ARBA00005115"/>
    </source>
</evidence>
<evidence type="ECO:0000313" key="11">
    <source>
        <dbReference type="EMBL" id="ACZ81453.1"/>
    </source>
</evidence>
<dbReference type="InterPro" id="IPR000101">
    <property type="entry name" value="GGT_peptidase"/>
</dbReference>
<dbReference type="GO" id="GO:0103068">
    <property type="term" value="F:leukotriene C4 gamma-glutamyl transferase activity"/>
    <property type="evidence" value="ECO:0007669"/>
    <property type="project" value="UniProtKB-EC"/>
</dbReference>
<dbReference type="Gene3D" id="1.10.246.130">
    <property type="match status" value="1"/>
</dbReference>
<evidence type="ECO:0000256" key="6">
    <source>
        <dbReference type="PIRSR" id="PIRSR600101-1"/>
    </source>
</evidence>
<evidence type="ECO:0000256" key="7">
    <source>
        <dbReference type="PIRSR" id="PIRSR600101-2"/>
    </source>
</evidence>
<accession>D2KCC3</accession>
<dbReference type="Gene3D" id="3.60.20.40">
    <property type="match status" value="1"/>
</dbReference>
<keyword evidence="8" id="KW-0378">Hydrolase</keyword>
<sequence length="760" mass="81567">MASPFRRTQDEIESSPLLASSAANRSPIDGDDLEADGDGQRPGMERQTSPAWQFWNHPPFARRVHFSDHDEEHSAIIYDRDDQSLQTNGGVGEAEELPVSINGAGNAVPASKKQHHHHHHPAYQKRGQWIMYGFLLLLGIVLGSVFTRGLTGRGDDDLGDGPMVPPVWTLPPPTGLPRNDAYLINATSGAVASEDKTCSDLGLSILRDMNGSAVDAAITTTLCIGLLNAFSSGIGGGGFMVVRVPSEHTTEDVTEIMGGSGVEDRDENVIAIDFRETSPAKSEKEMYGTKKAGRAAAQVGGLAVGVPGELRGLEAAHKLYGKLPWKDVVMPVAELAKGWRVSRELARRLRLFGQFMLSSPPWASIYAPRGALLVEGDFVQRLNYGETLRKIAEGGADAFYESEIAQSSVKTVGAAGGILSLDDLKGFKARSYPAIHASFMGKEIFTTDVPSSGGILLGLLRLLEPFNIPLYGGLTNTSNVHILLEGMKFAFGARSEVTDPAPGFGGNLTRFKEFYEGDWADEQRAKITNHTHDIDYYGLKHDTPIDHGTTHLSVLDKWGGAASVTSTINLIWGSHVMDPNTGIIFNDEQDDFAVPGAADAFGLWPSPWNYPAPGKKPLSSTSASIILDRAAKRDSENENKSTSSALSSSIYAVLGGSGGSRIFPSVAQVILNLFSGLDISASIERERVHNQIVPDLTTIEVGPEGVDEEMIEGLEARGHRIGQFDINIGISEVQGIVVDSETGLIQAASDSRKNGIAAGY</sequence>
<evidence type="ECO:0000256" key="10">
    <source>
        <dbReference type="SAM" id="Phobius"/>
    </source>
</evidence>
<dbReference type="GO" id="GO:0005886">
    <property type="term" value="C:plasma membrane"/>
    <property type="evidence" value="ECO:0007669"/>
    <property type="project" value="TreeGrafter"/>
</dbReference>
<comment type="catalytic activity">
    <reaction evidence="5 8">
        <text>an N-terminal (5-L-glutamyl)-[peptide] + an alpha-amino acid = 5-L-glutamyl amino acid + an N-terminal L-alpha-aminoacyl-[peptide]</text>
        <dbReference type="Rhea" id="RHEA:23904"/>
        <dbReference type="Rhea" id="RHEA-COMP:9780"/>
        <dbReference type="Rhea" id="RHEA-COMP:9795"/>
        <dbReference type="ChEBI" id="CHEBI:77644"/>
        <dbReference type="ChEBI" id="CHEBI:78597"/>
        <dbReference type="ChEBI" id="CHEBI:78599"/>
        <dbReference type="ChEBI" id="CHEBI:78608"/>
        <dbReference type="EC" id="2.3.2.2"/>
    </reaction>
</comment>
<dbReference type="PANTHER" id="PTHR11686:SF9">
    <property type="entry name" value="RE13973P"/>
    <property type="match status" value="1"/>
</dbReference>
<dbReference type="GO" id="GO:0006751">
    <property type="term" value="P:glutathione catabolic process"/>
    <property type="evidence" value="ECO:0007669"/>
    <property type="project" value="UniProtKB-UniRule"/>
</dbReference>
<comment type="catalytic activity">
    <reaction evidence="1 8">
        <text>an S-substituted glutathione + H2O = an S-substituted L-cysteinylglycine + L-glutamate</text>
        <dbReference type="Rhea" id="RHEA:59468"/>
        <dbReference type="ChEBI" id="CHEBI:15377"/>
        <dbReference type="ChEBI" id="CHEBI:29985"/>
        <dbReference type="ChEBI" id="CHEBI:90779"/>
        <dbReference type="ChEBI" id="CHEBI:143103"/>
        <dbReference type="EC" id="3.4.19.13"/>
    </reaction>
</comment>
<protein>
    <recommendedName>
        <fullName evidence="8">Glutathione hydrolase</fullName>
        <ecNumber evidence="8">2.3.2.2</ecNumber>
        <ecNumber evidence="8">3.4.19.13</ecNumber>
    </recommendedName>
    <alternativeName>
        <fullName evidence="8">Gamma-glutamyltransferase</fullName>
    </alternativeName>
    <alternativeName>
        <fullName evidence="8">Gamma-glutamyltranspeptidase</fullName>
    </alternativeName>
</protein>
<feature type="active site" description="Nucleophile" evidence="6">
    <location>
        <position position="549"/>
    </location>
</feature>
<dbReference type="InterPro" id="IPR029055">
    <property type="entry name" value="Ntn_hydrolases_N"/>
</dbReference>
<feature type="binding site" evidence="7">
    <location>
        <position position="659"/>
    </location>
    <ligand>
        <name>L-glutamate</name>
        <dbReference type="ChEBI" id="CHEBI:29985"/>
    </ligand>
</feature>
<evidence type="ECO:0000256" key="9">
    <source>
        <dbReference type="SAM" id="MobiDB-lite"/>
    </source>
</evidence>
<dbReference type="GO" id="GO:0036374">
    <property type="term" value="F:glutathione hydrolase activity"/>
    <property type="evidence" value="ECO:0007669"/>
    <property type="project" value="UniProtKB-UniRule"/>
</dbReference>
<dbReference type="InterPro" id="IPR043137">
    <property type="entry name" value="GGT_ssub_C"/>
</dbReference>
<keyword evidence="8" id="KW-0012">Acyltransferase</keyword>
<dbReference type="AlphaFoldDB" id="D2KCC3"/>
<dbReference type="VEuPathDB" id="FungiDB:I317_04999"/>
<name>D2KCC3_9TREE</name>
<feature type="region of interest" description="Disordered" evidence="9">
    <location>
        <begin position="1"/>
        <end position="51"/>
    </location>
</feature>
<comment type="similarity">
    <text evidence="4">Belongs to the gamma-glutamyltransferase family.</text>
</comment>
<comment type="pathway">
    <text evidence="3 8">Sulfur metabolism; glutathione metabolism.</text>
</comment>
<evidence type="ECO:0000256" key="5">
    <source>
        <dbReference type="ARBA" id="ARBA00047417"/>
    </source>
</evidence>
<dbReference type="InterPro" id="IPR043138">
    <property type="entry name" value="GGT_lsub"/>
</dbReference>
<gene>
    <name evidence="11" type="primary">CND01560</name>
</gene>
<keyword evidence="10" id="KW-1133">Transmembrane helix</keyword>
<feature type="binding site" evidence="7">
    <location>
        <begin position="567"/>
        <end position="569"/>
    </location>
    <ligand>
        <name>L-glutamate</name>
        <dbReference type="ChEBI" id="CHEBI:29985"/>
    </ligand>
</feature>